<name>A0ABY6F771_9PSED</name>
<organism evidence="2 3">
    <name type="scientific">Pseudomonas phytophila</name>
    <dbReference type="NCBI Taxonomy" id="2867264"/>
    <lineage>
        <taxon>Bacteria</taxon>
        <taxon>Pseudomonadati</taxon>
        <taxon>Pseudomonadota</taxon>
        <taxon>Gammaproteobacteria</taxon>
        <taxon>Pseudomonadales</taxon>
        <taxon>Pseudomonadaceae</taxon>
        <taxon>Pseudomonas</taxon>
    </lineage>
</organism>
<dbReference type="PROSITE" id="PS51257">
    <property type="entry name" value="PROKAR_LIPOPROTEIN"/>
    <property type="match status" value="1"/>
</dbReference>
<feature type="signal peptide" evidence="1">
    <location>
        <begin position="1"/>
        <end position="21"/>
    </location>
</feature>
<dbReference type="RefSeq" id="WP_122395239.1">
    <property type="nucleotide sequence ID" value="NZ_CP081201.1"/>
</dbReference>
<accession>A0ABY6F771</accession>
<keyword evidence="3" id="KW-1185">Reference proteome</keyword>
<dbReference type="EMBL" id="CP081201">
    <property type="protein sequence ID" value="UXZ93718.1"/>
    <property type="molecule type" value="Genomic_DNA"/>
</dbReference>
<feature type="chain" id="PRO_5045386490" evidence="1">
    <location>
        <begin position="22"/>
        <end position="250"/>
    </location>
</feature>
<protein>
    <submittedName>
        <fullName evidence="2">Uncharacterized protein</fullName>
    </submittedName>
</protein>
<keyword evidence="1" id="KW-0732">Signal</keyword>
<gene>
    <name evidence="2" type="ORF">K3169_15080</name>
</gene>
<evidence type="ECO:0000313" key="3">
    <source>
        <dbReference type="Proteomes" id="UP001063228"/>
    </source>
</evidence>
<evidence type="ECO:0000256" key="1">
    <source>
        <dbReference type="SAM" id="SignalP"/>
    </source>
</evidence>
<sequence>MRKLTVLPLFFFPLLALPVFASASCADNIRGWAETLRPDLKLDSEHAVCKINPANSSQVLAALPFAENVTEDGQGDYGLGVIVANASNGKIISQHYQAAAISSDAIYFSGLELDTARYQLAPKLRAFGVRVTYGGSSRPNPFESKVLTLYAALPGAQLKPVVSGLEVKRSNGEWDTRCAGEFTETQRTISISDKSNKGLAALEIEQKVIDTQNRPKGEECERISAKPVITRFTLEYDGSHYPVPKELSSL</sequence>
<evidence type="ECO:0000313" key="2">
    <source>
        <dbReference type="EMBL" id="UXZ93718.1"/>
    </source>
</evidence>
<reference evidence="2" key="1">
    <citation type="submission" date="2021-08" db="EMBL/GenBank/DDBJ databases">
        <title>Complete genome sequence of Pseudomonas phytophila.</title>
        <authorList>
            <person name="Weir B.S."/>
            <person name="Templeton M.D."/>
            <person name="Arshed S."/>
            <person name="Andersen M.T."/>
            <person name="Jayaraman J."/>
        </authorList>
    </citation>
    <scope>NUCLEOTIDE SEQUENCE</scope>
    <source>
        <strain evidence="2">ICMP 23753</strain>
    </source>
</reference>
<dbReference type="Proteomes" id="UP001063228">
    <property type="component" value="Chromosome"/>
</dbReference>
<proteinExistence type="predicted"/>